<keyword evidence="5" id="KW-0762">Sugar transport</keyword>
<reference evidence="13 14" key="1">
    <citation type="submission" date="2015-02" db="EMBL/GenBank/DDBJ databases">
        <title>Single-cell genomics of uncultivated deep-branching MTB reveals a conserved set of magnetosome genes.</title>
        <authorList>
            <person name="Kolinko S."/>
            <person name="Richter M."/>
            <person name="Glockner F.O."/>
            <person name="Brachmann A."/>
            <person name="Schuler D."/>
        </authorList>
    </citation>
    <scope>NUCLEOTIDE SEQUENCE [LARGE SCALE GENOMIC DNA]</scope>
    <source>
        <strain evidence="13">TM-1</strain>
    </source>
</reference>
<comment type="subcellular location">
    <subcellularLocation>
        <location evidence="1 11">Cell membrane</location>
        <topology evidence="1 11">Multi-pass membrane protein</topology>
    </subcellularLocation>
</comment>
<dbReference type="InterPro" id="IPR000412">
    <property type="entry name" value="ABC_2_transport"/>
</dbReference>
<evidence type="ECO:0000256" key="9">
    <source>
        <dbReference type="ARBA" id="ARBA00023047"/>
    </source>
</evidence>
<keyword evidence="8 11" id="KW-1133">Transmembrane helix</keyword>
<feature type="transmembrane region" description="Helical" evidence="11">
    <location>
        <begin position="171"/>
        <end position="191"/>
    </location>
</feature>
<comment type="similarity">
    <text evidence="2 11">Belongs to the ABC-2 integral membrane protein family.</text>
</comment>
<dbReference type="Pfam" id="PF01061">
    <property type="entry name" value="ABC2_membrane"/>
    <property type="match status" value="1"/>
</dbReference>
<keyword evidence="9" id="KW-0625">Polysaccharide transport</keyword>
<dbReference type="GO" id="GO:0015774">
    <property type="term" value="P:polysaccharide transport"/>
    <property type="evidence" value="ECO:0007669"/>
    <property type="project" value="UniProtKB-KW"/>
</dbReference>
<dbReference type="PRINTS" id="PR00164">
    <property type="entry name" value="ABC2TRNSPORT"/>
</dbReference>
<feature type="transmembrane region" description="Helical" evidence="11">
    <location>
        <begin position="20"/>
        <end position="44"/>
    </location>
</feature>
<dbReference type="Proteomes" id="UP000033423">
    <property type="component" value="Unassembled WGS sequence"/>
</dbReference>
<sequence>MFTNVSLLVYFIKKDVKAKYAGSVLGVLWSVVLPLLQILIFWFVFDEIMKARPYAGTTNTHVPYLYFLLSTILCWSAFAEGITRASTSIIEHSDMIKKVAFPNIYLPISVTVSSYVQPVVGFLIFMIVYSILTTFSPIYLLLLPIVFLQLLLTMGAGMILAALLPFLRDMGYVIGHGMQGLFFLSPIMYSIDKIPEKFRILFYLNPFAHFASAYHKIILFRELPTTPLLLSLLTMSLSIFALGCFVFSKFKDGFSDVL</sequence>
<dbReference type="PANTHER" id="PTHR30413:SF10">
    <property type="entry name" value="CAPSULE POLYSACCHARIDE EXPORT INNER-MEMBRANE PROTEIN CTRC"/>
    <property type="match status" value="1"/>
</dbReference>
<keyword evidence="6 11" id="KW-0812">Transmembrane</keyword>
<evidence type="ECO:0000313" key="13">
    <source>
        <dbReference type="EMBL" id="KJU86069.1"/>
    </source>
</evidence>
<accession>A0A0F3GVR8</accession>
<evidence type="ECO:0000259" key="12">
    <source>
        <dbReference type="PROSITE" id="PS51012"/>
    </source>
</evidence>
<keyword evidence="3 11" id="KW-0813">Transport</keyword>
<dbReference type="GO" id="GO:0043190">
    <property type="term" value="C:ATP-binding cassette (ABC) transporter complex"/>
    <property type="evidence" value="ECO:0007669"/>
    <property type="project" value="InterPro"/>
</dbReference>
<comment type="caution">
    <text evidence="13">The sequence shown here is derived from an EMBL/GenBank/DDBJ whole genome shotgun (WGS) entry which is preliminary data.</text>
</comment>
<keyword evidence="10 11" id="KW-0472">Membrane</keyword>
<protein>
    <recommendedName>
        <fullName evidence="11">Transport permease protein</fullName>
    </recommendedName>
</protein>
<feature type="transmembrane region" description="Helical" evidence="11">
    <location>
        <begin position="228"/>
        <end position="248"/>
    </location>
</feature>
<evidence type="ECO:0000256" key="5">
    <source>
        <dbReference type="ARBA" id="ARBA00022597"/>
    </source>
</evidence>
<evidence type="ECO:0000256" key="6">
    <source>
        <dbReference type="ARBA" id="ARBA00022692"/>
    </source>
</evidence>
<dbReference type="AlphaFoldDB" id="A0A0F3GVR8"/>
<evidence type="ECO:0000256" key="7">
    <source>
        <dbReference type="ARBA" id="ARBA00022903"/>
    </source>
</evidence>
<feature type="transmembrane region" description="Helical" evidence="11">
    <location>
        <begin position="138"/>
        <end position="164"/>
    </location>
</feature>
<evidence type="ECO:0000256" key="4">
    <source>
        <dbReference type="ARBA" id="ARBA00022475"/>
    </source>
</evidence>
<keyword evidence="7" id="KW-0972">Capsule biogenesis/degradation</keyword>
<dbReference type="PROSITE" id="PS51012">
    <property type="entry name" value="ABC_TM2"/>
    <property type="match status" value="1"/>
</dbReference>
<dbReference type="EMBL" id="LACI01000749">
    <property type="protein sequence ID" value="KJU86069.1"/>
    <property type="molecule type" value="Genomic_DNA"/>
</dbReference>
<keyword evidence="4 11" id="KW-1003">Cell membrane</keyword>
<proteinExistence type="inferred from homology"/>
<evidence type="ECO:0000256" key="10">
    <source>
        <dbReference type="ARBA" id="ARBA00023136"/>
    </source>
</evidence>
<organism evidence="13 14">
    <name type="scientific">Candidatus Magnetobacterium bavaricum</name>
    <dbReference type="NCBI Taxonomy" id="29290"/>
    <lineage>
        <taxon>Bacteria</taxon>
        <taxon>Pseudomonadati</taxon>
        <taxon>Nitrospirota</taxon>
        <taxon>Thermodesulfovibrionia</taxon>
        <taxon>Thermodesulfovibrionales</taxon>
        <taxon>Candidatus Magnetobacteriaceae</taxon>
        <taxon>Candidatus Magnetobacterium</taxon>
    </lineage>
</organism>
<evidence type="ECO:0000256" key="8">
    <source>
        <dbReference type="ARBA" id="ARBA00022989"/>
    </source>
</evidence>
<evidence type="ECO:0000256" key="11">
    <source>
        <dbReference type="RuleBase" id="RU361157"/>
    </source>
</evidence>
<dbReference type="GO" id="GO:0140359">
    <property type="term" value="F:ABC-type transporter activity"/>
    <property type="evidence" value="ECO:0007669"/>
    <property type="project" value="InterPro"/>
</dbReference>
<dbReference type="InterPro" id="IPR047817">
    <property type="entry name" value="ABC2_TM_bact-type"/>
</dbReference>
<keyword evidence="14" id="KW-1185">Reference proteome</keyword>
<feature type="transmembrane region" description="Helical" evidence="11">
    <location>
        <begin position="104"/>
        <end position="132"/>
    </location>
</feature>
<evidence type="ECO:0000256" key="2">
    <source>
        <dbReference type="ARBA" id="ARBA00007783"/>
    </source>
</evidence>
<evidence type="ECO:0000256" key="3">
    <source>
        <dbReference type="ARBA" id="ARBA00022448"/>
    </source>
</evidence>
<dbReference type="InterPro" id="IPR013525">
    <property type="entry name" value="ABC2_TM"/>
</dbReference>
<gene>
    <name evidence="13" type="ORF">MBAV_001737</name>
</gene>
<name>A0A0F3GVR8_9BACT</name>
<dbReference type="PANTHER" id="PTHR30413">
    <property type="entry name" value="INNER MEMBRANE TRANSPORT PERMEASE"/>
    <property type="match status" value="1"/>
</dbReference>
<dbReference type="GO" id="GO:0015920">
    <property type="term" value="P:lipopolysaccharide transport"/>
    <property type="evidence" value="ECO:0007669"/>
    <property type="project" value="TreeGrafter"/>
</dbReference>
<feature type="domain" description="ABC transmembrane type-2" evidence="12">
    <location>
        <begin position="25"/>
        <end position="250"/>
    </location>
</feature>
<feature type="transmembrane region" description="Helical" evidence="11">
    <location>
        <begin position="64"/>
        <end position="83"/>
    </location>
</feature>
<evidence type="ECO:0000256" key="1">
    <source>
        <dbReference type="ARBA" id="ARBA00004651"/>
    </source>
</evidence>
<evidence type="ECO:0000313" key="14">
    <source>
        <dbReference type="Proteomes" id="UP000033423"/>
    </source>
</evidence>